<dbReference type="EMBL" id="HACG01000194">
    <property type="protein sequence ID" value="CEK47059.1"/>
    <property type="molecule type" value="Transcribed_RNA"/>
</dbReference>
<proteinExistence type="predicted"/>
<organism evidence="1">
    <name type="scientific">Arion vulgaris</name>
    <dbReference type="NCBI Taxonomy" id="1028688"/>
    <lineage>
        <taxon>Eukaryota</taxon>
        <taxon>Metazoa</taxon>
        <taxon>Spiralia</taxon>
        <taxon>Lophotrochozoa</taxon>
        <taxon>Mollusca</taxon>
        <taxon>Gastropoda</taxon>
        <taxon>Heterobranchia</taxon>
        <taxon>Euthyneura</taxon>
        <taxon>Panpulmonata</taxon>
        <taxon>Eupulmonata</taxon>
        <taxon>Stylommatophora</taxon>
        <taxon>Helicina</taxon>
        <taxon>Arionoidea</taxon>
        <taxon>Arionidae</taxon>
        <taxon>Arion</taxon>
    </lineage>
</organism>
<name>A0A0B6XT49_9EUPU</name>
<sequence length="77" mass="8509">ESQYSSDKETYNVTADGTITSSHTQSFTTRTPVPVNYQSGIFTKSATEVTELNDCVLKKTFNNNSTVENCDNYTGVQ</sequence>
<accession>A0A0B6XT49</accession>
<protein>
    <submittedName>
        <fullName evidence="1">Uncharacterized protein</fullName>
    </submittedName>
</protein>
<evidence type="ECO:0000313" key="1">
    <source>
        <dbReference type="EMBL" id="CEK47059.1"/>
    </source>
</evidence>
<feature type="non-terminal residue" evidence="1">
    <location>
        <position position="77"/>
    </location>
</feature>
<gene>
    <name evidence="1" type="primary">ORF463</name>
</gene>
<reference evidence="1" key="1">
    <citation type="submission" date="2014-12" db="EMBL/GenBank/DDBJ databases">
        <title>Insight into the proteome of Arion vulgaris.</title>
        <authorList>
            <person name="Aradska J."/>
            <person name="Bulat T."/>
            <person name="Smidak R."/>
            <person name="Sarate P."/>
            <person name="Gangsoo J."/>
            <person name="Sialana F."/>
            <person name="Bilban M."/>
            <person name="Lubec G."/>
        </authorList>
    </citation>
    <scope>NUCLEOTIDE SEQUENCE</scope>
    <source>
        <tissue evidence="1">Skin</tissue>
    </source>
</reference>
<feature type="non-terminal residue" evidence="1">
    <location>
        <position position="1"/>
    </location>
</feature>
<dbReference type="AlphaFoldDB" id="A0A0B6XT49"/>